<accession>A0AAN7M3A3</accession>
<dbReference type="AlphaFoldDB" id="A0AAN7M3A3"/>
<evidence type="ECO:0000313" key="2">
    <source>
        <dbReference type="EMBL" id="KAK4798375.1"/>
    </source>
</evidence>
<dbReference type="EMBL" id="JAXQNO010000005">
    <property type="protein sequence ID" value="KAK4798375.1"/>
    <property type="molecule type" value="Genomic_DNA"/>
</dbReference>
<protein>
    <submittedName>
        <fullName evidence="2">Uncharacterized protein</fullName>
    </submittedName>
</protein>
<gene>
    <name evidence="2" type="ORF">SAY86_030701</name>
</gene>
<sequence>MEDSKEKNNGQWLSVPQLGVKEELPLFQMLRESLMVMESSKSLKSSPSEGEAAPEYGLAVRGGRRTEIQLKKRRKKTLQSPSSEFSFRTLPLV</sequence>
<organism evidence="2 3">
    <name type="scientific">Trapa natans</name>
    <name type="common">Water chestnut</name>
    <dbReference type="NCBI Taxonomy" id="22666"/>
    <lineage>
        <taxon>Eukaryota</taxon>
        <taxon>Viridiplantae</taxon>
        <taxon>Streptophyta</taxon>
        <taxon>Embryophyta</taxon>
        <taxon>Tracheophyta</taxon>
        <taxon>Spermatophyta</taxon>
        <taxon>Magnoliopsida</taxon>
        <taxon>eudicotyledons</taxon>
        <taxon>Gunneridae</taxon>
        <taxon>Pentapetalae</taxon>
        <taxon>rosids</taxon>
        <taxon>malvids</taxon>
        <taxon>Myrtales</taxon>
        <taxon>Lythraceae</taxon>
        <taxon>Trapa</taxon>
    </lineage>
</organism>
<comment type="caution">
    <text evidence="2">The sequence shown here is derived from an EMBL/GenBank/DDBJ whole genome shotgun (WGS) entry which is preliminary data.</text>
</comment>
<feature type="region of interest" description="Disordered" evidence="1">
    <location>
        <begin position="41"/>
        <end position="93"/>
    </location>
</feature>
<evidence type="ECO:0000313" key="3">
    <source>
        <dbReference type="Proteomes" id="UP001346149"/>
    </source>
</evidence>
<proteinExistence type="predicted"/>
<dbReference type="Proteomes" id="UP001346149">
    <property type="component" value="Unassembled WGS sequence"/>
</dbReference>
<name>A0AAN7M3A3_TRANT</name>
<evidence type="ECO:0000256" key="1">
    <source>
        <dbReference type="SAM" id="MobiDB-lite"/>
    </source>
</evidence>
<reference evidence="2 3" key="1">
    <citation type="journal article" date="2023" name="Hortic Res">
        <title>Pangenome of water caltrop reveals structural variations and asymmetric subgenome divergence after allopolyploidization.</title>
        <authorList>
            <person name="Zhang X."/>
            <person name="Chen Y."/>
            <person name="Wang L."/>
            <person name="Yuan Y."/>
            <person name="Fang M."/>
            <person name="Shi L."/>
            <person name="Lu R."/>
            <person name="Comes H.P."/>
            <person name="Ma Y."/>
            <person name="Chen Y."/>
            <person name="Huang G."/>
            <person name="Zhou Y."/>
            <person name="Zheng Z."/>
            <person name="Qiu Y."/>
        </authorList>
    </citation>
    <scope>NUCLEOTIDE SEQUENCE [LARGE SCALE GENOMIC DNA]</scope>
    <source>
        <strain evidence="2">F231</strain>
    </source>
</reference>
<keyword evidence="3" id="KW-1185">Reference proteome</keyword>